<feature type="compositionally biased region" description="Polar residues" evidence="1">
    <location>
        <begin position="713"/>
        <end position="729"/>
    </location>
</feature>
<gene>
    <name evidence="2" type="ORF">EAE98_002400</name>
</gene>
<organism evidence="2 3">
    <name type="scientific">Botrytis deweyae</name>
    <dbReference type="NCBI Taxonomy" id="2478750"/>
    <lineage>
        <taxon>Eukaryota</taxon>
        <taxon>Fungi</taxon>
        <taxon>Dikarya</taxon>
        <taxon>Ascomycota</taxon>
        <taxon>Pezizomycotina</taxon>
        <taxon>Leotiomycetes</taxon>
        <taxon>Helotiales</taxon>
        <taxon>Sclerotiniaceae</taxon>
        <taxon>Botrytis</taxon>
    </lineage>
</organism>
<feature type="region of interest" description="Disordered" evidence="1">
    <location>
        <begin position="901"/>
        <end position="934"/>
    </location>
</feature>
<comment type="caution">
    <text evidence="2">The sequence shown here is derived from an EMBL/GenBank/DDBJ whole genome shotgun (WGS) entry which is preliminary data.</text>
</comment>
<feature type="compositionally biased region" description="Polar residues" evidence="1">
    <location>
        <begin position="31"/>
        <end position="44"/>
    </location>
</feature>
<feature type="region of interest" description="Disordered" evidence="1">
    <location>
        <begin position="335"/>
        <end position="362"/>
    </location>
</feature>
<feature type="compositionally biased region" description="Basic and acidic residues" evidence="1">
    <location>
        <begin position="76"/>
        <end position="100"/>
    </location>
</feature>
<feature type="compositionally biased region" description="Polar residues" evidence="1">
    <location>
        <begin position="56"/>
        <end position="66"/>
    </location>
</feature>
<keyword evidence="3" id="KW-1185">Reference proteome</keyword>
<dbReference type="EMBL" id="RCSX01000004">
    <property type="protein sequence ID" value="KAF7936181.1"/>
    <property type="molecule type" value="Genomic_DNA"/>
</dbReference>
<protein>
    <recommendedName>
        <fullName evidence="4">C2H2-type domain-containing protein</fullName>
    </recommendedName>
</protein>
<feature type="compositionally biased region" description="Polar residues" evidence="1">
    <location>
        <begin position="101"/>
        <end position="110"/>
    </location>
</feature>
<evidence type="ECO:0008006" key="4">
    <source>
        <dbReference type="Google" id="ProtNLM"/>
    </source>
</evidence>
<dbReference type="Proteomes" id="UP000783213">
    <property type="component" value="Unassembled WGS sequence"/>
</dbReference>
<dbReference type="RefSeq" id="XP_038813759.1">
    <property type="nucleotide sequence ID" value="XM_038950020.1"/>
</dbReference>
<evidence type="ECO:0000313" key="2">
    <source>
        <dbReference type="EMBL" id="KAF7936181.1"/>
    </source>
</evidence>
<feature type="compositionally biased region" description="Low complexity" evidence="1">
    <location>
        <begin position="676"/>
        <end position="693"/>
    </location>
</feature>
<feature type="region of interest" description="Disordered" evidence="1">
    <location>
        <begin position="481"/>
        <end position="514"/>
    </location>
</feature>
<proteinExistence type="predicted"/>
<feature type="region of interest" description="Disordered" evidence="1">
    <location>
        <begin position="667"/>
        <end position="797"/>
    </location>
</feature>
<sequence>MPPIRLDESDDDSELSDVDVAEIASVALSDTPGSTVIPTSTNLPEHNEMNRDESPLESQTIAASSNPDEDGGTIDLDTRPPPEDKADLGKSVKAESESPKQTRLPIQNSGRRGKKASTEQESGINPSEQPSNSLKRKSFPSDSPKNASTSPTAHRQLRRPDLATPTPRQPSIATSERQSTRHHESPSLAKIQEETARLREALLHVSTEATQEILKEQWRNFLFTNAKESHITFILRAGLKNASPSVLARIYNDSGVMKDTFLETITSKQPIVARVLKSASANQLADLVPSKVLDQALSERLKSVPAKTLIRWLAEADRLGYSLDDILDENDETVVPNMPSRAQSHDGDDNNDDDDDDDTEMIDDGQKKVEAPSLDPLVAEQERISALQKSQNDVQANPPRELRCPTCTYKFDTIRGHNFHRQKNICTRSQPPGLKFYCGNCAQGFTTKQGMLYHEKKRVCLGAEGSPDDETVYQDYRDIVSNSPNHQYGQHPDHPQNTSFGNIPRPPLHTPGSRSKHIEAIIAASPWDGEARHSPSELPPDKRAALEDALQKIEEKYLEDQSKIPEDWTAEKREARLTSLKNGNASRKSQIRKQFGVTLRMRDRDKEAKKIRDVLGSNSPMVPTGMNRIEYRNSPTVAGYPVNAQQQIHQNQTPAGMRMEMVDMRPATGFSPINAPPQHQQHQQHQQHPQHQQYSQAPPGHHPMQYPGPPQAQGFQQNFPPVPQLLSQPRPSPDHRMSPLGYQGAPEQAYRGPEDHANKRLKRNSSAGMSRADEERSRHFAPADSAPMGMNERRASGGRTQAYNAPGMVGMENHRSGSAGASGAVMEGESRPNSAGSSSVRKRVPVGALQRQWEALNGKGPGRKTELESRAGNVLMSGVDGGERANGRVENGNVVVVGEKGKEPMREGGRNVVDLVSDDSSSEREAAGPGGGEK</sequence>
<accession>A0ABQ7IX57</accession>
<feature type="compositionally biased region" description="Basic and acidic residues" evidence="1">
    <location>
        <begin position="178"/>
        <end position="190"/>
    </location>
</feature>
<feature type="compositionally biased region" description="Basic and acidic residues" evidence="1">
    <location>
        <begin position="45"/>
        <end position="54"/>
    </location>
</feature>
<feature type="compositionally biased region" description="Polar residues" evidence="1">
    <location>
        <begin position="119"/>
        <end position="133"/>
    </location>
</feature>
<name>A0ABQ7IX57_9HELO</name>
<evidence type="ECO:0000256" key="1">
    <source>
        <dbReference type="SAM" id="MobiDB-lite"/>
    </source>
</evidence>
<dbReference type="GeneID" id="62229174"/>
<feature type="compositionally biased region" description="Polar residues" evidence="1">
    <location>
        <begin position="140"/>
        <end position="153"/>
    </location>
</feature>
<feature type="region of interest" description="Disordered" evidence="1">
    <location>
        <begin position="26"/>
        <end position="190"/>
    </location>
</feature>
<feature type="compositionally biased region" description="Basic and acidic residues" evidence="1">
    <location>
        <begin position="921"/>
        <end position="934"/>
    </location>
</feature>
<reference evidence="2 3" key="1">
    <citation type="journal article" date="2020" name="Genome Biol. Evol.">
        <title>Comparative genomics of Sclerotiniaceae.</title>
        <authorList>
            <person name="Valero Jimenez C.A."/>
            <person name="Steentjes M."/>
            <person name="Scholten O.E."/>
            <person name="Van Kan J.A.L."/>
        </authorList>
    </citation>
    <scope>NUCLEOTIDE SEQUENCE [LARGE SCALE GENOMIC DNA]</scope>
    <source>
        <strain evidence="2 3">B1</strain>
    </source>
</reference>
<evidence type="ECO:0000313" key="3">
    <source>
        <dbReference type="Proteomes" id="UP000783213"/>
    </source>
</evidence>
<feature type="region of interest" description="Disordered" evidence="1">
    <location>
        <begin position="817"/>
        <end position="887"/>
    </location>
</feature>
<feature type="compositionally biased region" description="Acidic residues" evidence="1">
    <location>
        <begin position="349"/>
        <end position="362"/>
    </location>
</feature>